<keyword evidence="3" id="KW-1185">Reference proteome</keyword>
<evidence type="ECO:0000256" key="1">
    <source>
        <dbReference type="SAM" id="Phobius"/>
    </source>
</evidence>
<name>A0ABV1BUM4_9FIRM</name>
<keyword evidence="1" id="KW-0472">Membrane</keyword>
<dbReference type="EMBL" id="JBBMER010000003">
    <property type="protein sequence ID" value="MEQ2379205.1"/>
    <property type="molecule type" value="Genomic_DNA"/>
</dbReference>
<proteinExistence type="predicted"/>
<protein>
    <recommendedName>
        <fullName evidence="4">Extracellular solute-binding protein</fullName>
    </recommendedName>
</protein>
<comment type="caution">
    <text evidence="2">The sequence shown here is derived from an EMBL/GenBank/DDBJ whole genome shotgun (WGS) entry which is preliminary data.</text>
</comment>
<keyword evidence="1" id="KW-0812">Transmembrane</keyword>
<reference evidence="2 3" key="1">
    <citation type="submission" date="2024-03" db="EMBL/GenBank/DDBJ databases">
        <title>Human intestinal bacterial collection.</title>
        <authorList>
            <person name="Pauvert C."/>
            <person name="Hitch T.C.A."/>
            <person name="Clavel T."/>
        </authorList>
    </citation>
    <scope>NUCLEOTIDE SEQUENCE [LARGE SCALE GENOMIC DNA]</scope>
    <source>
        <strain evidence="2 3">CLA-AA-H255</strain>
    </source>
</reference>
<evidence type="ECO:0000313" key="3">
    <source>
        <dbReference type="Proteomes" id="UP001442364"/>
    </source>
</evidence>
<accession>A0ABV1BUM4</accession>
<sequence>MAEGNSIKDEVKEQRKKFLTLTFTGKLQYIWEYYRIPIAAVIAVVLVVLSFINAYRRNNYEGVCDIAVCDGKITGYDTDDDLLTTGFTNYLGIDGKKQRIHIDYSYTLEEKLFDQDPQISNEKIYVLSQTNNLDGYMSEYENIDHFCFDTSCFFYDLTELFTDEEMEQLSDYIIYHTQRDGETRAVAVDLSDAPRIQDTDLTMERPCYGIVQSARNPENAADFIRYVFDMERK</sequence>
<dbReference type="Proteomes" id="UP001442364">
    <property type="component" value="Unassembled WGS sequence"/>
</dbReference>
<evidence type="ECO:0000313" key="2">
    <source>
        <dbReference type="EMBL" id="MEQ2379205.1"/>
    </source>
</evidence>
<feature type="transmembrane region" description="Helical" evidence="1">
    <location>
        <begin position="33"/>
        <end position="52"/>
    </location>
</feature>
<gene>
    <name evidence="2" type="ORF">WMO14_04845</name>
</gene>
<organism evidence="2 3">
    <name type="scientific">[Lactobacillus] rogosae</name>
    <dbReference type="NCBI Taxonomy" id="706562"/>
    <lineage>
        <taxon>Bacteria</taxon>
        <taxon>Bacillati</taxon>
        <taxon>Bacillota</taxon>
        <taxon>Clostridia</taxon>
        <taxon>Lachnospirales</taxon>
        <taxon>Lachnospiraceae</taxon>
        <taxon>Lachnospira</taxon>
    </lineage>
</organism>
<evidence type="ECO:0008006" key="4">
    <source>
        <dbReference type="Google" id="ProtNLM"/>
    </source>
</evidence>
<dbReference type="RefSeq" id="WP_022501226.1">
    <property type="nucleotide sequence ID" value="NZ_DAWDOP010000023.1"/>
</dbReference>
<keyword evidence="1" id="KW-1133">Transmembrane helix</keyword>